<dbReference type="Proteomes" id="UP001322785">
    <property type="component" value="Chromosome"/>
</dbReference>
<evidence type="ECO:0000256" key="1">
    <source>
        <dbReference type="SAM" id="Phobius"/>
    </source>
</evidence>
<keyword evidence="1" id="KW-0472">Membrane</keyword>
<accession>A0ABZ0ZDL8</accession>
<dbReference type="EMBL" id="CP140635">
    <property type="protein sequence ID" value="WQN37732.1"/>
    <property type="molecule type" value="Genomic_DNA"/>
</dbReference>
<organism evidence="2 3">
    <name type="scientific">Rhizobium indigoferae</name>
    <dbReference type="NCBI Taxonomy" id="158891"/>
    <lineage>
        <taxon>Bacteria</taxon>
        <taxon>Pseudomonadati</taxon>
        <taxon>Pseudomonadota</taxon>
        <taxon>Alphaproteobacteria</taxon>
        <taxon>Hyphomicrobiales</taxon>
        <taxon>Rhizobiaceae</taxon>
        <taxon>Rhizobium/Agrobacterium group</taxon>
        <taxon>Rhizobium</taxon>
    </lineage>
</organism>
<proteinExistence type="predicted"/>
<sequence>MPGFLKRHGSVIVVGTVVYLITGLIVWVSFAGLDFMCSEPTTRDKCVASLTTPIGVWLSASPILAGLIINADELRRNRLQSERELGEAMPTITVLQNAAAANAHIANIIITNWNSRPIVLRGYSIDGPGLAESERIKFRFEKELERHDGFGRKTGRFSTRPSLEGRTFNEGTPPIVYFQLRVGDGKSVAGASVTITCDIIGYEKPLLLAARVHPTHWSPTEKAMISDEAW</sequence>
<evidence type="ECO:0000313" key="3">
    <source>
        <dbReference type="Proteomes" id="UP001322785"/>
    </source>
</evidence>
<keyword evidence="3" id="KW-1185">Reference proteome</keyword>
<keyword evidence="1" id="KW-1133">Transmembrane helix</keyword>
<keyword evidence="1" id="KW-0812">Transmembrane</keyword>
<dbReference type="RefSeq" id="WP_193445536.1">
    <property type="nucleotide sequence ID" value="NZ_BSOQ01000025.1"/>
</dbReference>
<name>A0ABZ0ZDL8_9HYPH</name>
<reference evidence="2 3" key="1">
    <citation type="submission" date="2023-12" db="EMBL/GenBank/DDBJ databases">
        <authorList>
            <person name="Menendez E."/>
            <person name="Kaur S."/>
            <person name="Flores-Felix J.D."/>
            <person name="diCenzo G.C."/>
            <person name="Peix A."/>
            <person name="Velazquez E."/>
        </authorList>
    </citation>
    <scope>NUCLEOTIDE SEQUENCE [LARGE SCALE GENOMIC DNA]</scope>
    <source>
        <strain evidence="2 3">CIP 108029</strain>
    </source>
</reference>
<feature type="transmembrane region" description="Helical" evidence="1">
    <location>
        <begin position="12"/>
        <end position="30"/>
    </location>
</feature>
<gene>
    <name evidence="2" type="ORF">U5G49_002870</name>
</gene>
<evidence type="ECO:0000313" key="2">
    <source>
        <dbReference type="EMBL" id="WQN37732.1"/>
    </source>
</evidence>
<feature type="transmembrane region" description="Helical" evidence="1">
    <location>
        <begin position="50"/>
        <end position="69"/>
    </location>
</feature>
<protein>
    <submittedName>
        <fullName evidence="2">Uncharacterized protein</fullName>
    </submittedName>
</protein>